<gene>
    <name evidence="1" type="ORF">DPMN_011136</name>
</gene>
<evidence type="ECO:0000313" key="1">
    <source>
        <dbReference type="EMBL" id="KAH3887120.1"/>
    </source>
</evidence>
<organism evidence="1 2">
    <name type="scientific">Dreissena polymorpha</name>
    <name type="common">Zebra mussel</name>
    <name type="synonym">Mytilus polymorpha</name>
    <dbReference type="NCBI Taxonomy" id="45954"/>
    <lineage>
        <taxon>Eukaryota</taxon>
        <taxon>Metazoa</taxon>
        <taxon>Spiralia</taxon>
        <taxon>Lophotrochozoa</taxon>
        <taxon>Mollusca</taxon>
        <taxon>Bivalvia</taxon>
        <taxon>Autobranchia</taxon>
        <taxon>Heteroconchia</taxon>
        <taxon>Euheterodonta</taxon>
        <taxon>Imparidentia</taxon>
        <taxon>Neoheterodontei</taxon>
        <taxon>Myida</taxon>
        <taxon>Dreissenoidea</taxon>
        <taxon>Dreissenidae</taxon>
        <taxon>Dreissena</taxon>
    </lineage>
</organism>
<reference evidence="1" key="1">
    <citation type="journal article" date="2019" name="bioRxiv">
        <title>The Genome of the Zebra Mussel, Dreissena polymorpha: A Resource for Invasive Species Research.</title>
        <authorList>
            <person name="McCartney M.A."/>
            <person name="Auch B."/>
            <person name="Kono T."/>
            <person name="Mallez S."/>
            <person name="Zhang Y."/>
            <person name="Obille A."/>
            <person name="Becker A."/>
            <person name="Abrahante J.E."/>
            <person name="Garbe J."/>
            <person name="Badalamenti J.P."/>
            <person name="Herman A."/>
            <person name="Mangelson H."/>
            <person name="Liachko I."/>
            <person name="Sullivan S."/>
            <person name="Sone E.D."/>
            <person name="Koren S."/>
            <person name="Silverstein K.A.T."/>
            <person name="Beckman K.B."/>
            <person name="Gohl D.M."/>
        </authorList>
    </citation>
    <scope>NUCLEOTIDE SEQUENCE</scope>
    <source>
        <strain evidence="1">Duluth1</strain>
        <tissue evidence="1">Whole animal</tissue>
    </source>
</reference>
<comment type="caution">
    <text evidence="1">The sequence shown here is derived from an EMBL/GenBank/DDBJ whole genome shotgun (WGS) entry which is preliminary data.</text>
</comment>
<reference evidence="1" key="2">
    <citation type="submission" date="2020-11" db="EMBL/GenBank/DDBJ databases">
        <authorList>
            <person name="McCartney M.A."/>
            <person name="Auch B."/>
            <person name="Kono T."/>
            <person name="Mallez S."/>
            <person name="Becker A."/>
            <person name="Gohl D.M."/>
            <person name="Silverstein K.A.T."/>
            <person name="Koren S."/>
            <person name="Bechman K.B."/>
            <person name="Herman A."/>
            <person name="Abrahante J.E."/>
            <person name="Garbe J."/>
        </authorList>
    </citation>
    <scope>NUCLEOTIDE SEQUENCE</scope>
    <source>
        <strain evidence="1">Duluth1</strain>
        <tissue evidence="1">Whole animal</tissue>
    </source>
</reference>
<accession>A0A9D4N156</accession>
<name>A0A9D4N156_DREPO</name>
<evidence type="ECO:0000313" key="2">
    <source>
        <dbReference type="Proteomes" id="UP000828390"/>
    </source>
</evidence>
<dbReference type="Proteomes" id="UP000828390">
    <property type="component" value="Unassembled WGS sequence"/>
</dbReference>
<sequence length="55" mass="6192">MPGLQEDCPAFMSYKAIIAVNNAWNTRGLSSLHALQGKYHCKQCLEYKDCPAFMP</sequence>
<proteinExistence type="predicted"/>
<protein>
    <submittedName>
        <fullName evidence="1">Uncharacterized protein</fullName>
    </submittedName>
</protein>
<dbReference type="EMBL" id="JAIWYP010000001">
    <property type="protein sequence ID" value="KAH3887120.1"/>
    <property type="molecule type" value="Genomic_DNA"/>
</dbReference>
<dbReference type="AlphaFoldDB" id="A0A9D4N156"/>
<keyword evidence="2" id="KW-1185">Reference proteome</keyword>